<name>A0A1G7CZB6_9SPHI</name>
<evidence type="ECO:0000313" key="2">
    <source>
        <dbReference type="Proteomes" id="UP000199072"/>
    </source>
</evidence>
<proteinExistence type="predicted"/>
<organism evidence="1 2">
    <name type="scientific">Mucilaginibacter pineti</name>
    <dbReference type="NCBI Taxonomy" id="1391627"/>
    <lineage>
        <taxon>Bacteria</taxon>
        <taxon>Pseudomonadati</taxon>
        <taxon>Bacteroidota</taxon>
        <taxon>Sphingobacteriia</taxon>
        <taxon>Sphingobacteriales</taxon>
        <taxon>Sphingobacteriaceae</taxon>
        <taxon>Mucilaginibacter</taxon>
    </lineage>
</organism>
<dbReference type="AlphaFoldDB" id="A0A1G7CZB6"/>
<protein>
    <submittedName>
        <fullName evidence="1">Uncharacterized protein</fullName>
    </submittedName>
</protein>
<dbReference type="EMBL" id="FNAI01000006">
    <property type="protein sequence ID" value="SDE44619.1"/>
    <property type="molecule type" value="Genomic_DNA"/>
</dbReference>
<reference evidence="1 2" key="1">
    <citation type="submission" date="2016-10" db="EMBL/GenBank/DDBJ databases">
        <authorList>
            <person name="de Groot N.N."/>
        </authorList>
    </citation>
    <scope>NUCLEOTIDE SEQUENCE [LARGE SCALE GENOMIC DNA]</scope>
    <source>
        <strain evidence="1 2">47C3B</strain>
    </source>
</reference>
<sequence length="30" mass="3543">MIYVYAKVVDQNKKVEMSKFPSLSDEKDIH</sequence>
<accession>A0A1G7CZB6</accession>
<keyword evidence="2" id="KW-1185">Reference proteome</keyword>
<dbReference type="Proteomes" id="UP000199072">
    <property type="component" value="Unassembled WGS sequence"/>
</dbReference>
<gene>
    <name evidence="1" type="ORF">SAMN05216464_106165</name>
</gene>
<evidence type="ECO:0000313" key="1">
    <source>
        <dbReference type="EMBL" id="SDE44619.1"/>
    </source>
</evidence>